<protein>
    <recommendedName>
        <fullName evidence="3">Sulfotransferase family protein</fullName>
    </recommendedName>
</protein>
<gene>
    <name evidence="1" type="ORF">RUM8411_02312</name>
</gene>
<dbReference type="EMBL" id="FWFP01000006">
    <property type="protein sequence ID" value="SLN49375.1"/>
    <property type="molecule type" value="Genomic_DNA"/>
</dbReference>
<evidence type="ECO:0008006" key="3">
    <source>
        <dbReference type="Google" id="ProtNLM"/>
    </source>
</evidence>
<dbReference type="SUPFAM" id="SSF52540">
    <property type="entry name" value="P-loop containing nucleoside triphosphate hydrolases"/>
    <property type="match status" value="1"/>
</dbReference>
<accession>A0A1X6ZEY4</accession>
<dbReference type="InterPro" id="IPR027417">
    <property type="entry name" value="P-loop_NTPase"/>
</dbReference>
<evidence type="ECO:0000313" key="2">
    <source>
        <dbReference type="Proteomes" id="UP000193778"/>
    </source>
</evidence>
<proteinExistence type="predicted"/>
<name>A0A1X6ZEY4_9RHOB</name>
<evidence type="ECO:0000313" key="1">
    <source>
        <dbReference type="EMBL" id="SLN49375.1"/>
    </source>
</evidence>
<dbReference type="Proteomes" id="UP000193778">
    <property type="component" value="Unassembled WGS sequence"/>
</dbReference>
<organism evidence="1 2">
    <name type="scientific">Ruegeria meonggei</name>
    <dbReference type="NCBI Taxonomy" id="1446476"/>
    <lineage>
        <taxon>Bacteria</taxon>
        <taxon>Pseudomonadati</taxon>
        <taxon>Pseudomonadota</taxon>
        <taxon>Alphaproteobacteria</taxon>
        <taxon>Rhodobacterales</taxon>
        <taxon>Roseobacteraceae</taxon>
        <taxon>Ruegeria</taxon>
    </lineage>
</organism>
<sequence>MTGTLKARSEKWVRSTRKVLAPLRTRIRRKFRPDHCVIVASNGRSGSTMTYTALLEALKKLDPKVASQARFIARLDDAEFQAPFLYKTHDFPQTLSTWPKDTRVVFCFGPAKESSFSVYSAMEGYGPDWIKEHFYNMHATGTFDELFQRDVLQQARQIREWVTFQDIPVLCVHYDALWDYQKTISRFTGLDFAPPARRARAPKEIPAEFKESAGKVYDPIDDVVAQLPKCFRASAKFEKIVGNLPIS</sequence>
<dbReference type="Gene3D" id="3.40.50.300">
    <property type="entry name" value="P-loop containing nucleotide triphosphate hydrolases"/>
    <property type="match status" value="1"/>
</dbReference>
<keyword evidence="2" id="KW-1185">Reference proteome</keyword>
<reference evidence="2" key="1">
    <citation type="submission" date="2017-03" db="EMBL/GenBank/DDBJ databases">
        <authorList>
            <person name="Rodrigo-Torres L."/>
            <person name="Arahal R.D."/>
            <person name="Lucena T."/>
        </authorList>
    </citation>
    <scope>NUCLEOTIDE SEQUENCE [LARGE SCALE GENOMIC DNA]</scope>
    <source>
        <strain evidence="2">CECT 8411</strain>
    </source>
</reference>
<dbReference type="AlphaFoldDB" id="A0A1X6ZEY4"/>